<evidence type="ECO:0000256" key="8">
    <source>
        <dbReference type="ARBA" id="ARBA00023136"/>
    </source>
</evidence>
<keyword evidence="4" id="KW-1003">Cell membrane</keyword>
<dbReference type="GO" id="GO:0005304">
    <property type="term" value="F:L-valine transmembrane transporter activity"/>
    <property type="evidence" value="ECO:0007669"/>
    <property type="project" value="TreeGrafter"/>
</dbReference>
<keyword evidence="6 9" id="KW-0029">Amino-acid transport</keyword>
<dbReference type="PANTHER" id="PTHR30588">
    <property type="entry name" value="BRANCHED-CHAIN AMINO ACID TRANSPORT SYSTEM 2 CARRIER PROTEIN"/>
    <property type="match status" value="1"/>
</dbReference>
<evidence type="ECO:0000256" key="6">
    <source>
        <dbReference type="ARBA" id="ARBA00022970"/>
    </source>
</evidence>
<evidence type="ECO:0000256" key="3">
    <source>
        <dbReference type="ARBA" id="ARBA00022448"/>
    </source>
</evidence>
<dbReference type="GO" id="GO:0015820">
    <property type="term" value="P:L-leucine transport"/>
    <property type="evidence" value="ECO:0007669"/>
    <property type="project" value="TreeGrafter"/>
</dbReference>
<feature type="transmembrane region" description="Helical" evidence="9">
    <location>
        <begin position="411"/>
        <end position="431"/>
    </location>
</feature>
<organism evidence="10 11">
    <name type="scientific">Evansella caseinilytica</name>
    <dbReference type="NCBI Taxonomy" id="1503961"/>
    <lineage>
        <taxon>Bacteria</taxon>
        <taxon>Bacillati</taxon>
        <taxon>Bacillota</taxon>
        <taxon>Bacilli</taxon>
        <taxon>Bacillales</taxon>
        <taxon>Bacillaceae</taxon>
        <taxon>Evansella</taxon>
    </lineage>
</organism>
<dbReference type="EMBL" id="FNPI01000009">
    <property type="protein sequence ID" value="SDZ28324.1"/>
    <property type="molecule type" value="Genomic_DNA"/>
</dbReference>
<comment type="similarity">
    <text evidence="2 9">Belongs to the branched chain amino acid transporter family.</text>
</comment>
<feature type="transmembrane region" description="Helical" evidence="9">
    <location>
        <begin position="42"/>
        <end position="66"/>
    </location>
</feature>
<evidence type="ECO:0000256" key="1">
    <source>
        <dbReference type="ARBA" id="ARBA00004651"/>
    </source>
</evidence>
<feature type="transmembrane region" description="Helical" evidence="9">
    <location>
        <begin position="316"/>
        <end position="337"/>
    </location>
</feature>
<feature type="transmembrane region" description="Helical" evidence="9">
    <location>
        <begin position="12"/>
        <end position="30"/>
    </location>
</feature>
<sequence>MNNQEFTSKDTIAIGLMMFALFLGAGNLIFPPALGQAAGTSVWSAIAGFLVTGVGLPILAIIAIAISGGDLQKVSERVGPTFAAIFPLTVYLAIGPLFGIPRTGSVAYEIGVVPYLTDGASALSLLIFTFCFFSVSYWLSLNPSKLVGRIGKLLTPVIVIILTILTITGIVKPMDGVGEPTGAYEQFAFFAGFQDGYFTMDAIAALVFGIVIITRMKERGMTSKKELTRRAIQVGLIAGGGLAFVYLSLAFLGSTSMQSIGYQDNGGVILTRISQELLGNFGLVLLSIVITIACLTTSVGLISSFGEYIQRIFPKIPYYLTTGIIALFSLSLANMGLSELIQFSLPLLIMIYPIAIVLILLTLFKGLFNENKYIFKGAVIGAAIVSIPDGLSQTESWGKLFQSLMDILPFAAMGMAWLIPAVVGSCIGALLSREKWAMSK</sequence>
<keyword evidence="8 9" id="KW-0472">Membrane</keyword>
<dbReference type="InterPro" id="IPR004685">
    <property type="entry name" value="Brnchd-chn_aa_trnsp_Livcs"/>
</dbReference>
<dbReference type="STRING" id="1503961.SAMN05421736_10913"/>
<evidence type="ECO:0000313" key="11">
    <source>
        <dbReference type="Proteomes" id="UP000198935"/>
    </source>
</evidence>
<feature type="transmembrane region" description="Helical" evidence="9">
    <location>
        <begin position="343"/>
        <end position="364"/>
    </location>
</feature>
<dbReference type="GO" id="GO:0015188">
    <property type="term" value="F:L-isoleucine transmembrane transporter activity"/>
    <property type="evidence" value="ECO:0007669"/>
    <property type="project" value="TreeGrafter"/>
</dbReference>
<dbReference type="GO" id="GO:0005886">
    <property type="term" value="C:plasma membrane"/>
    <property type="evidence" value="ECO:0007669"/>
    <property type="project" value="UniProtKB-SubCell"/>
</dbReference>
<dbReference type="PANTHER" id="PTHR30588:SF0">
    <property type="entry name" value="BRANCHED-CHAIN AMINO ACID PERMEASE BRNQ"/>
    <property type="match status" value="1"/>
</dbReference>
<keyword evidence="3 9" id="KW-0813">Transport</keyword>
<proteinExistence type="inferred from homology"/>
<reference evidence="11" key="1">
    <citation type="submission" date="2016-10" db="EMBL/GenBank/DDBJ databases">
        <authorList>
            <person name="Varghese N."/>
            <person name="Submissions S."/>
        </authorList>
    </citation>
    <scope>NUCLEOTIDE SEQUENCE [LARGE SCALE GENOMIC DNA]</scope>
    <source>
        <strain evidence="11">SP</strain>
    </source>
</reference>
<comment type="function">
    <text evidence="9">Component of the transport system for branched-chain amino acids.</text>
</comment>
<feature type="transmembrane region" description="Helical" evidence="9">
    <location>
        <begin position="277"/>
        <end position="304"/>
    </location>
</feature>
<dbReference type="GO" id="GO:0015818">
    <property type="term" value="P:isoleucine transport"/>
    <property type="evidence" value="ECO:0007669"/>
    <property type="project" value="TreeGrafter"/>
</dbReference>
<feature type="transmembrane region" description="Helical" evidence="9">
    <location>
        <begin position="78"/>
        <end position="100"/>
    </location>
</feature>
<keyword evidence="5 9" id="KW-0812">Transmembrane</keyword>
<evidence type="ECO:0000256" key="2">
    <source>
        <dbReference type="ARBA" id="ARBA00008540"/>
    </source>
</evidence>
<dbReference type="GO" id="GO:0015190">
    <property type="term" value="F:L-leucine transmembrane transporter activity"/>
    <property type="evidence" value="ECO:0007669"/>
    <property type="project" value="TreeGrafter"/>
</dbReference>
<evidence type="ECO:0000313" key="10">
    <source>
        <dbReference type="EMBL" id="SDZ28324.1"/>
    </source>
</evidence>
<accession>A0A1H3RRB8</accession>
<evidence type="ECO:0000256" key="9">
    <source>
        <dbReference type="RuleBase" id="RU362122"/>
    </source>
</evidence>
<feature type="transmembrane region" description="Helical" evidence="9">
    <location>
        <begin position="196"/>
        <end position="213"/>
    </location>
</feature>
<name>A0A1H3RRB8_9BACI</name>
<feature type="transmembrane region" description="Helical" evidence="9">
    <location>
        <begin position="153"/>
        <end position="171"/>
    </location>
</feature>
<dbReference type="AlphaFoldDB" id="A0A1H3RRB8"/>
<evidence type="ECO:0000256" key="5">
    <source>
        <dbReference type="ARBA" id="ARBA00022692"/>
    </source>
</evidence>
<protein>
    <recommendedName>
        <fullName evidence="9">Branched-chain amino acid transport system carrier protein</fullName>
    </recommendedName>
</protein>
<keyword evidence="7 9" id="KW-1133">Transmembrane helix</keyword>
<gene>
    <name evidence="10" type="ORF">SAMN05421736_10913</name>
</gene>
<dbReference type="OrthoDB" id="9783920at2"/>
<keyword evidence="11" id="KW-1185">Reference proteome</keyword>
<feature type="transmembrane region" description="Helical" evidence="9">
    <location>
        <begin position="120"/>
        <end position="141"/>
    </location>
</feature>
<dbReference type="NCBIfam" id="TIGR00796">
    <property type="entry name" value="livcs"/>
    <property type="match status" value="1"/>
</dbReference>
<evidence type="ECO:0000256" key="4">
    <source>
        <dbReference type="ARBA" id="ARBA00022475"/>
    </source>
</evidence>
<dbReference type="Proteomes" id="UP000198935">
    <property type="component" value="Unassembled WGS sequence"/>
</dbReference>
<evidence type="ECO:0000256" key="7">
    <source>
        <dbReference type="ARBA" id="ARBA00022989"/>
    </source>
</evidence>
<feature type="transmembrane region" description="Helical" evidence="9">
    <location>
        <begin position="373"/>
        <end position="391"/>
    </location>
</feature>
<dbReference type="Pfam" id="PF05525">
    <property type="entry name" value="Branch_AA_trans"/>
    <property type="match status" value="1"/>
</dbReference>
<feature type="transmembrane region" description="Helical" evidence="9">
    <location>
        <begin position="234"/>
        <end position="257"/>
    </location>
</feature>
<comment type="subcellular location">
    <subcellularLocation>
        <location evidence="1 9">Cell membrane</location>
        <topology evidence="1 9">Multi-pass membrane protein</topology>
    </subcellularLocation>
</comment>